<reference evidence="1 2" key="1">
    <citation type="journal article" date="2019" name="Commun. Biol.">
        <title>The bagworm genome reveals a unique fibroin gene that provides high tensile strength.</title>
        <authorList>
            <person name="Kono N."/>
            <person name="Nakamura H."/>
            <person name="Ohtoshi R."/>
            <person name="Tomita M."/>
            <person name="Numata K."/>
            <person name="Arakawa K."/>
        </authorList>
    </citation>
    <scope>NUCLEOTIDE SEQUENCE [LARGE SCALE GENOMIC DNA]</scope>
</reference>
<comment type="caution">
    <text evidence="1">The sequence shown here is derived from an EMBL/GenBank/DDBJ whole genome shotgun (WGS) entry which is preliminary data.</text>
</comment>
<dbReference type="Proteomes" id="UP000299102">
    <property type="component" value="Unassembled WGS sequence"/>
</dbReference>
<proteinExistence type="predicted"/>
<evidence type="ECO:0000313" key="1">
    <source>
        <dbReference type="EMBL" id="GBP51246.1"/>
    </source>
</evidence>
<keyword evidence="2" id="KW-1185">Reference proteome</keyword>
<accession>A0A4C1WIG8</accession>
<protein>
    <submittedName>
        <fullName evidence="1">Uncharacterized protein</fullName>
    </submittedName>
</protein>
<evidence type="ECO:0000313" key="2">
    <source>
        <dbReference type="Proteomes" id="UP000299102"/>
    </source>
</evidence>
<dbReference type="EMBL" id="BGZK01000578">
    <property type="protein sequence ID" value="GBP51246.1"/>
    <property type="molecule type" value="Genomic_DNA"/>
</dbReference>
<sequence>MHTLTLAYTYTYACAHARTRTHLPIHVRALALTHAHVHVRRIHSRQLCKLRWGAWLPVAQSGLTKLRSYGWMHSKQKCRDPGKVAPEN</sequence>
<dbReference type="AlphaFoldDB" id="A0A4C1WIG8"/>
<organism evidence="1 2">
    <name type="scientific">Eumeta variegata</name>
    <name type="common">Bagworm moth</name>
    <name type="synonym">Eumeta japonica</name>
    <dbReference type="NCBI Taxonomy" id="151549"/>
    <lineage>
        <taxon>Eukaryota</taxon>
        <taxon>Metazoa</taxon>
        <taxon>Ecdysozoa</taxon>
        <taxon>Arthropoda</taxon>
        <taxon>Hexapoda</taxon>
        <taxon>Insecta</taxon>
        <taxon>Pterygota</taxon>
        <taxon>Neoptera</taxon>
        <taxon>Endopterygota</taxon>
        <taxon>Lepidoptera</taxon>
        <taxon>Glossata</taxon>
        <taxon>Ditrysia</taxon>
        <taxon>Tineoidea</taxon>
        <taxon>Psychidae</taxon>
        <taxon>Oiketicinae</taxon>
        <taxon>Eumeta</taxon>
    </lineage>
</organism>
<name>A0A4C1WIG8_EUMVA</name>
<gene>
    <name evidence="1" type="ORF">EVAR_48338_1</name>
</gene>